<feature type="region of interest" description="Disordered" evidence="1">
    <location>
        <begin position="110"/>
        <end position="165"/>
    </location>
</feature>
<dbReference type="PANTHER" id="PTHR36505">
    <property type="entry name" value="BLR1072 PROTEIN"/>
    <property type="match status" value="1"/>
</dbReference>
<protein>
    <submittedName>
        <fullName evidence="4">PRC-barrel domain-containing protein</fullName>
    </submittedName>
</protein>
<keyword evidence="2" id="KW-0732">Signal</keyword>
<feature type="chain" id="PRO_5046911749" evidence="2">
    <location>
        <begin position="21"/>
        <end position="414"/>
    </location>
</feature>
<reference evidence="5" key="1">
    <citation type="journal article" date="2019" name="Int. J. Syst. Evol. Microbiol.">
        <title>The Global Catalogue of Microorganisms (GCM) 10K type strain sequencing project: providing services to taxonomists for standard genome sequencing and annotation.</title>
        <authorList>
            <consortium name="The Broad Institute Genomics Platform"/>
            <consortium name="The Broad Institute Genome Sequencing Center for Infectious Disease"/>
            <person name="Wu L."/>
            <person name="Ma J."/>
        </authorList>
    </citation>
    <scope>NUCLEOTIDE SEQUENCE [LARGE SCALE GENOMIC DNA]</scope>
    <source>
        <strain evidence="5">CGMCC 1.12750</strain>
    </source>
</reference>
<accession>A0ABW2UQ57</accession>
<organism evidence="4 5">
    <name type="scientific">Plastorhodobacter daqingensis</name>
    <dbReference type="NCBI Taxonomy" id="1387281"/>
    <lineage>
        <taxon>Bacteria</taxon>
        <taxon>Pseudomonadati</taxon>
        <taxon>Pseudomonadota</taxon>
        <taxon>Alphaproteobacteria</taxon>
        <taxon>Rhodobacterales</taxon>
        <taxon>Paracoccaceae</taxon>
        <taxon>Plastorhodobacter</taxon>
    </lineage>
</organism>
<feature type="compositionally biased region" description="Low complexity" evidence="1">
    <location>
        <begin position="293"/>
        <end position="304"/>
    </location>
</feature>
<feature type="compositionally biased region" description="Gly residues" evidence="1">
    <location>
        <begin position="152"/>
        <end position="165"/>
    </location>
</feature>
<dbReference type="EMBL" id="JBHTFQ010000007">
    <property type="protein sequence ID" value="MFC7705352.1"/>
    <property type="molecule type" value="Genomic_DNA"/>
</dbReference>
<feature type="signal peptide" evidence="2">
    <location>
        <begin position="1"/>
        <end position="20"/>
    </location>
</feature>
<dbReference type="Gene3D" id="2.30.30.240">
    <property type="entry name" value="PRC-barrel domain"/>
    <property type="match status" value="2"/>
</dbReference>
<dbReference type="RefSeq" id="WP_377405117.1">
    <property type="nucleotide sequence ID" value="NZ_JBHTFQ010000007.1"/>
</dbReference>
<feature type="compositionally biased region" description="Low complexity" evidence="1">
    <location>
        <begin position="113"/>
        <end position="151"/>
    </location>
</feature>
<feature type="compositionally biased region" description="Low complexity" evidence="1">
    <location>
        <begin position="274"/>
        <end position="285"/>
    </location>
</feature>
<evidence type="ECO:0000256" key="1">
    <source>
        <dbReference type="SAM" id="MobiDB-lite"/>
    </source>
</evidence>
<evidence type="ECO:0000313" key="5">
    <source>
        <dbReference type="Proteomes" id="UP001596516"/>
    </source>
</evidence>
<dbReference type="PANTHER" id="PTHR36505:SF1">
    <property type="entry name" value="BLR1072 PROTEIN"/>
    <property type="match status" value="1"/>
</dbReference>
<dbReference type="Pfam" id="PF05239">
    <property type="entry name" value="PRC"/>
    <property type="match status" value="2"/>
</dbReference>
<name>A0ABW2UQ57_9RHOB</name>
<dbReference type="Proteomes" id="UP001596516">
    <property type="component" value="Unassembled WGS sequence"/>
</dbReference>
<keyword evidence="5" id="KW-1185">Reference proteome</keyword>
<feature type="domain" description="PRC-barrel" evidence="3">
    <location>
        <begin position="324"/>
        <end position="386"/>
    </location>
</feature>
<feature type="domain" description="PRC-barrel" evidence="3">
    <location>
        <begin position="198"/>
        <end position="244"/>
    </location>
</feature>
<gene>
    <name evidence="4" type="ORF">ACFQXB_14220</name>
</gene>
<evidence type="ECO:0000313" key="4">
    <source>
        <dbReference type="EMBL" id="MFC7705352.1"/>
    </source>
</evidence>
<comment type="caution">
    <text evidence="4">The sequence shown here is derived from an EMBL/GenBank/DDBJ whole genome shotgun (WGS) entry which is preliminary data.</text>
</comment>
<dbReference type="SUPFAM" id="SSF50346">
    <property type="entry name" value="PRC-barrel domain"/>
    <property type="match status" value="2"/>
</dbReference>
<dbReference type="InterPro" id="IPR027275">
    <property type="entry name" value="PRC-brl_dom"/>
</dbReference>
<evidence type="ECO:0000259" key="3">
    <source>
        <dbReference type="Pfam" id="PF05239"/>
    </source>
</evidence>
<feature type="region of interest" description="Disordered" evidence="1">
    <location>
        <begin position="273"/>
        <end position="307"/>
    </location>
</feature>
<sequence length="414" mass="41013">MKRFMLSTALVALTMTPALAQTAGDTAGGTMTGTSAGVGAAGSTFYQGAGMNDIFASDFIGKSVYVTQTEVQGTRMGRTGAGMGTGTGAGGMGADTGMAADTGTGAGTGMGATGTTATDGTTALGTDTTDLTNDPAAGTAAPGAATDTTGAAGTGAAGTGDTGAVGTGATGTGAADTGATGGMTGTAAGVQGVQEDWEDIGTIDDVVMTREGEIQAVLVDVGGFLGMGARTVAVDIDSLNIVDDADGNDFYVVFTSSREELENAPEYDRDAANQGAMDGTATGAAGTAGGVQGQDQPLQGQAQGQGQGWMTPDEGYGMVDRAAISVDELTNANLYDANNDNVANVSDVVVGTDGQIQALVADVGGFLGIGTHTVALDFNEVEIHRDEGGMGTDLRVYVPMTREELEAMPEYQQN</sequence>
<proteinExistence type="predicted"/>
<evidence type="ECO:0000256" key="2">
    <source>
        <dbReference type="SAM" id="SignalP"/>
    </source>
</evidence>
<dbReference type="InterPro" id="IPR011033">
    <property type="entry name" value="PRC_barrel-like_sf"/>
</dbReference>